<evidence type="ECO:0000313" key="4">
    <source>
        <dbReference type="EMBL" id="TLS54014.1"/>
    </source>
</evidence>
<dbReference type="OrthoDB" id="9803333at2"/>
<evidence type="ECO:0000256" key="1">
    <source>
        <dbReference type="ARBA" id="ARBA00006484"/>
    </source>
</evidence>
<dbReference type="InterPro" id="IPR057326">
    <property type="entry name" value="KR_dom"/>
</dbReference>
<dbReference type="EMBL" id="VCIW01000001">
    <property type="protein sequence ID" value="TLS54014.1"/>
    <property type="molecule type" value="Genomic_DNA"/>
</dbReference>
<gene>
    <name evidence="4" type="ORF">FE782_01295</name>
</gene>
<dbReference type="Proteomes" id="UP000309676">
    <property type="component" value="Unassembled WGS sequence"/>
</dbReference>
<dbReference type="Pfam" id="PF13561">
    <property type="entry name" value="adh_short_C2"/>
    <property type="match status" value="1"/>
</dbReference>
<dbReference type="GO" id="GO:0016491">
    <property type="term" value="F:oxidoreductase activity"/>
    <property type="evidence" value="ECO:0007669"/>
    <property type="project" value="UniProtKB-KW"/>
</dbReference>
<dbReference type="PANTHER" id="PTHR42879:SF6">
    <property type="entry name" value="NADPH-DEPENDENT REDUCTASE BACG"/>
    <property type="match status" value="1"/>
</dbReference>
<dbReference type="PRINTS" id="PR00081">
    <property type="entry name" value="GDHRDH"/>
</dbReference>
<dbReference type="InterPro" id="IPR050259">
    <property type="entry name" value="SDR"/>
</dbReference>
<comment type="similarity">
    <text evidence="1">Belongs to the short-chain dehydrogenases/reductases (SDR) family.</text>
</comment>
<dbReference type="Gene3D" id="3.40.50.720">
    <property type="entry name" value="NAD(P)-binding Rossmann-like Domain"/>
    <property type="match status" value="1"/>
</dbReference>
<keyword evidence="5" id="KW-1185">Reference proteome</keyword>
<dbReference type="RefSeq" id="WP_138191706.1">
    <property type="nucleotide sequence ID" value="NZ_VCIW01000001.1"/>
</dbReference>
<dbReference type="PANTHER" id="PTHR42879">
    <property type="entry name" value="3-OXOACYL-(ACYL-CARRIER-PROTEIN) REDUCTASE"/>
    <property type="match status" value="1"/>
</dbReference>
<evidence type="ECO:0000313" key="5">
    <source>
        <dbReference type="Proteomes" id="UP000309676"/>
    </source>
</evidence>
<reference evidence="4 5" key="1">
    <citation type="submission" date="2019-05" db="EMBL/GenBank/DDBJ databases">
        <authorList>
            <person name="Narsing Rao M.P."/>
            <person name="Li W.J."/>
        </authorList>
    </citation>
    <scope>NUCLEOTIDE SEQUENCE [LARGE SCALE GENOMIC DNA]</scope>
    <source>
        <strain evidence="4 5">SYSU_K30003</strain>
    </source>
</reference>
<comment type="caution">
    <text evidence="4">The sequence shown here is derived from an EMBL/GenBank/DDBJ whole genome shotgun (WGS) entry which is preliminary data.</text>
</comment>
<name>A0A5R9GKC2_9BACL</name>
<dbReference type="InterPro" id="IPR036291">
    <property type="entry name" value="NAD(P)-bd_dom_sf"/>
</dbReference>
<proteinExistence type="inferred from homology"/>
<sequence>MDLGLQGKVALITGGSKGIGLATAMRLAREGAAVAICARDEAHLRAAAGRIAEETGSTEVLFVAADVTKQEDCERVVAATVERFGRLDVLVNNAGTSAAGPFERVTTDAWQQDLDLKLFGAIHCSRAAVPHLRNAGGGSIVNVTASFAKTPGASSLPTSVSRAAGMALTKAMSRDLGPDRIRVNTVCIGLIRSDQIEKAWQRTAPDLAWEQYAADPRHDVPLGRIGDTEEAANVIAFLSSSAASYVTGTSVNIDGGKGAAL</sequence>
<evidence type="ECO:0000256" key="2">
    <source>
        <dbReference type="ARBA" id="ARBA00023002"/>
    </source>
</evidence>
<protein>
    <submittedName>
        <fullName evidence="4">SDR family oxidoreductase</fullName>
    </submittedName>
</protein>
<evidence type="ECO:0000259" key="3">
    <source>
        <dbReference type="SMART" id="SM00822"/>
    </source>
</evidence>
<dbReference type="SMART" id="SM00822">
    <property type="entry name" value="PKS_KR"/>
    <property type="match status" value="1"/>
</dbReference>
<organism evidence="4 5">
    <name type="scientific">Paenibacillus antri</name>
    <dbReference type="NCBI Taxonomy" id="2582848"/>
    <lineage>
        <taxon>Bacteria</taxon>
        <taxon>Bacillati</taxon>
        <taxon>Bacillota</taxon>
        <taxon>Bacilli</taxon>
        <taxon>Bacillales</taxon>
        <taxon>Paenibacillaceae</taxon>
        <taxon>Paenibacillus</taxon>
    </lineage>
</organism>
<keyword evidence="2" id="KW-0560">Oxidoreductase</keyword>
<dbReference type="FunFam" id="3.40.50.720:FF:000084">
    <property type="entry name" value="Short-chain dehydrogenase reductase"/>
    <property type="match status" value="1"/>
</dbReference>
<dbReference type="AlphaFoldDB" id="A0A5R9GKC2"/>
<accession>A0A5R9GKC2</accession>
<dbReference type="InterPro" id="IPR002347">
    <property type="entry name" value="SDR_fam"/>
</dbReference>
<feature type="domain" description="Ketoreductase" evidence="3">
    <location>
        <begin position="8"/>
        <end position="179"/>
    </location>
</feature>
<dbReference type="PRINTS" id="PR00080">
    <property type="entry name" value="SDRFAMILY"/>
</dbReference>
<dbReference type="GO" id="GO:0008206">
    <property type="term" value="P:bile acid metabolic process"/>
    <property type="evidence" value="ECO:0007669"/>
    <property type="project" value="UniProtKB-ARBA"/>
</dbReference>
<dbReference type="SUPFAM" id="SSF51735">
    <property type="entry name" value="NAD(P)-binding Rossmann-fold domains"/>
    <property type="match status" value="1"/>
</dbReference>